<keyword evidence="4 8" id="KW-0689">Ribosomal protein</keyword>
<evidence type="ECO:0000256" key="1">
    <source>
        <dbReference type="ARBA" id="ARBA00003134"/>
    </source>
</evidence>
<dbReference type="InterPro" id="IPR036510">
    <property type="entry name" value="Ribosomal_bS20_sf"/>
</dbReference>
<dbReference type="NCBIfam" id="TIGR00029">
    <property type="entry name" value="S20"/>
    <property type="match status" value="1"/>
</dbReference>
<dbReference type="GO" id="GO:1990904">
    <property type="term" value="C:ribonucleoprotein complex"/>
    <property type="evidence" value="ECO:0007669"/>
    <property type="project" value="UniProtKB-KW"/>
</dbReference>
<dbReference type="Pfam" id="PF01649">
    <property type="entry name" value="Ribosomal_S20p"/>
    <property type="match status" value="1"/>
</dbReference>
<dbReference type="AlphaFoldDB" id="A0AAU7ZY52"/>
<accession>A0AAU7ZY52</accession>
<name>A0AAU7ZY52_9FLAO</name>
<dbReference type="Gene3D" id="1.20.58.110">
    <property type="entry name" value="Ribosomal protein S20"/>
    <property type="match status" value="1"/>
</dbReference>
<evidence type="ECO:0000313" key="8">
    <source>
        <dbReference type="EMBL" id="XCC45298.1"/>
    </source>
</evidence>
<protein>
    <recommendedName>
        <fullName evidence="6">Small ribosomal subunit protein bS20</fullName>
    </recommendedName>
    <alternativeName>
        <fullName evidence="7">30S ribosomal protein S20</fullName>
    </alternativeName>
</protein>
<evidence type="ECO:0000256" key="6">
    <source>
        <dbReference type="ARBA" id="ARBA00035136"/>
    </source>
</evidence>
<organism evidence="8">
    <name type="scientific">Candidatus Shikimatogenerans sp. Ttur</name>
    <dbReference type="NCBI Taxonomy" id="3158569"/>
    <lineage>
        <taxon>Bacteria</taxon>
        <taxon>Pseudomonadati</taxon>
        <taxon>Bacteroidota</taxon>
        <taxon>Flavobacteriia</taxon>
        <taxon>Flavobacteriales</taxon>
        <taxon>Candidatus Shikimatogenerans</taxon>
    </lineage>
</organism>
<keyword evidence="3" id="KW-0694">RNA-binding</keyword>
<evidence type="ECO:0000256" key="3">
    <source>
        <dbReference type="ARBA" id="ARBA00022884"/>
    </source>
</evidence>
<evidence type="ECO:0000256" key="5">
    <source>
        <dbReference type="ARBA" id="ARBA00023274"/>
    </source>
</evidence>
<keyword evidence="5" id="KW-0687">Ribonucleoprotein</keyword>
<evidence type="ECO:0000256" key="2">
    <source>
        <dbReference type="ARBA" id="ARBA00022730"/>
    </source>
</evidence>
<dbReference type="GO" id="GO:0019843">
    <property type="term" value="F:rRNA binding"/>
    <property type="evidence" value="ECO:0007669"/>
    <property type="project" value="UniProtKB-KW"/>
</dbReference>
<dbReference type="SUPFAM" id="SSF46992">
    <property type="entry name" value="Ribosomal protein S20"/>
    <property type="match status" value="1"/>
</dbReference>
<sequence>MKKSNSVKKRIRQNFKKYKFNKYKKKKIKKLIKIFILKKKKKKEDLYYIISKIDKCKRCNLFHKNKINRLKNRMYMIFLKK</sequence>
<dbReference type="GO" id="GO:0005840">
    <property type="term" value="C:ribosome"/>
    <property type="evidence" value="ECO:0007669"/>
    <property type="project" value="UniProtKB-KW"/>
</dbReference>
<gene>
    <name evidence="8" type="primary">rpsT</name>
    <name evidence="8" type="ORF">ABUS76_00880</name>
</gene>
<comment type="function">
    <text evidence="1">Binds directly to 16S ribosomal RNA.</text>
</comment>
<evidence type="ECO:0000256" key="7">
    <source>
        <dbReference type="ARBA" id="ARBA00035343"/>
    </source>
</evidence>
<dbReference type="InterPro" id="IPR002583">
    <property type="entry name" value="Ribosomal_bS20"/>
</dbReference>
<keyword evidence="2" id="KW-0699">rRNA-binding</keyword>
<dbReference type="GO" id="GO:0006412">
    <property type="term" value="P:translation"/>
    <property type="evidence" value="ECO:0007669"/>
    <property type="project" value="InterPro"/>
</dbReference>
<reference evidence="8" key="1">
    <citation type="submission" date="2024-06" db="EMBL/GenBank/DDBJ databases">
        <title>Diversity, functionality, and evolutionary history of bacterial symbionts in false click beetles (Coleoptera, Throscidae).</title>
        <authorList>
            <person name="Wierz J.C."/>
            <person name="Malm H."/>
            <person name="Kaltenpoth M."/>
            <person name="Engl T."/>
        </authorList>
    </citation>
    <scope>NUCLEOTIDE SEQUENCE</scope>
    <source>
        <strain evidence="8">Ttur</strain>
    </source>
</reference>
<dbReference type="EMBL" id="CP158689">
    <property type="protein sequence ID" value="XCC45298.1"/>
    <property type="molecule type" value="Genomic_DNA"/>
</dbReference>
<evidence type="ECO:0000256" key="4">
    <source>
        <dbReference type="ARBA" id="ARBA00022980"/>
    </source>
</evidence>
<proteinExistence type="predicted"/>
<dbReference type="GO" id="GO:0003735">
    <property type="term" value="F:structural constituent of ribosome"/>
    <property type="evidence" value="ECO:0007669"/>
    <property type="project" value="InterPro"/>
</dbReference>